<evidence type="ECO:0000313" key="1">
    <source>
        <dbReference type="EMBL" id="KKK52096.1"/>
    </source>
</evidence>
<proteinExistence type="predicted"/>
<comment type="caution">
    <text evidence="1">The sequence shown here is derived from an EMBL/GenBank/DDBJ whole genome shotgun (WGS) entry which is preliminary data.</text>
</comment>
<name>A0A0F8YVP5_9ZZZZ</name>
<reference evidence="1" key="1">
    <citation type="journal article" date="2015" name="Nature">
        <title>Complex archaea that bridge the gap between prokaryotes and eukaryotes.</title>
        <authorList>
            <person name="Spang A."/>
            <person name="Saw J.H."/>
            <person name="Jorgensen S.L."/>
            <person name="Zaremba-Niedzwiedzka K."/>
            <person name="Martijn J."/>
            <person name="Lind A.E."/>
            <person name="van Eijk R."/>
            <person name="Schleper C."/>
            <person name="Guy L."/>
            <person name="Ettema T.J."/>
        </authorList>
    </citation>
    <scope>NUCLEOTIDE SEQUENCE</scope>
</reference>
<accession>A0A0F8YVP5</accession>
<dbReference type="AlphaFoldDB" id="A0A0F8YVP5"/>
<organism evidence="1">
    <name type="scientific">marine sediment metagenome</name>
    <dbReference type="NCBI Taxonomy" id="412755"/>
    <lineage>
        <taxon>unclassified sequences</taxon>
        <taxon>metagenomes</taxon>
        <taxon>ecological metagenomes</taxon>
    </lineage>
</organism>
<gene>
    <name evidence="1" type="ORF">LCGC14_3108370</name>
</gene>
<sequence length="131" mass="15111">MKHTCEKTIWSEFSNHPHGVTAKHEHLGKWYCKIHHPPTVKAEDDERHRQWREEYKRKDAAKAAASAIRKAEQRVLKAASELAYFAETIRGRGALEFYEALGDLKALKAADRRAEMRELDERSPMPGGFPE</sequence>
<protein>
    <submittedName>
        <fullName evidence="1">Uncharacterized protein</fullName>
    </submittedName>
</protein>
<dbReference type="EMBL" id="LAZR01067193">
    <property type="protein sequence ID" value="KKK52096.1"/>
    <property type="molecule type" value="Genomic_DNA"/>
</dbReference>